<dbReference type="RefSeq" id="WP_146216233.1">
    <property type="nucleotide sequence ID" value="NZ_OUNR01000020.1"/>
</dbReference>
<organism evidence="1 2">
    <name type="scientific">Nitrospira lenta</name>
    <dbReference type="NCBI Taxonomy" id="1436998"/>
    <lineage>
        <taxon>Bacteria</taxon>
        <taxon>Pseudomonadati</taxon>
        <taxon>Nitrospirota</taxon>
        <taxon>Nitrospiria</taxon>
        <taxon>Nitrospirales</taxon>
        <taxon>Nitrospiraceae</taxon>
        <taxon>Nitrospira</taxon>
    </lineage>
</organism>
<reference evidence="2" key="1">
    <citation type="submission" date="2018-04" db="EMBL/GenBank/DDBJ databases">
        <authorList>
            <person name="Lucker S."/>
            <person name="Sakoula D."/>
        </authorList>
    </citation>
    <scope>NUCLEOTIDE SEQUENCE [LARGE SCALE GENOMIC DNA]</scope>
</reference>
<evidence type="ECO:0000313" key="2">
    <source>
        <dbReference type="Proteomes" id="UP000248168"/>
    </source>
</evidence>
<sequence>MAEQASRYGKEFQEIAHCGGQFTVTIETDENNRRGIAFGIRNSRPNPAGHFGVYAIPQGVPVGTIQLGGIGQPCNPAPLSDCLPIFIGSDSHGMYGHQCESCKQYWRSKGAPSHWRMTCPYCGLRAECHSFLTEGQRKYTSACVDLAIKAMESDHDGEHVIDMDQVADAVGKEGPKPEFYYAEETQQNRYTCSACNDVNDILGRYGYCSTCGTYNGLGELEKDILSIKGKITAGQEYEDYVKDAVSAFDSYARQIAKQMANRIPMTPNRRKEWDNKLFHSLRPRADELKMVFDINLFEGMSQNDINFATLMFFRRHVYEHNGGEADERYLKQSGDTSVRVKQLIRESKESALKTSDLIVAIGKNLHTGFHKIFPPEELPLKYESSRQKRIKQGKR</sequence>
<dbReference type="EMBL" id="OUNR01000020">
    <property type="protein sequence ID" value="SPP66573.1"/>
    <property type="molecule type" value="Genomic_DNA"/>
</dbReference>
<keyword evidence="2" id="KW-1185">Reference proteome</keyword>
<proteinExistence type="predicted"/>
<name>A0A330LHC6_9BACT</name>
<gene>
    <name evidence="1" type="ORF">NITLEN_70163</name>
</gene>
<dbReference type="Proteomes" id="UP000248168">
    <property type="component" value="Unassembled WGS sequence"/>
</dbReference>
<dbReference type="OrthoDB" id="7064950at2"/>
<protein>
    <submittedName>
        <fullName evidence="1">Uncharacterized protein</fullName>
    </submittedName>
</protein>
<accession>A0A330LHC6</accession>
<dbReference type="AlphaFoldDB" id="A0A330LHC6"/>
<evidence type="ECO:0000313" key="1">
    <source>
        <dbReference type="EMBL" id="SPP66573.1"/>
    </source>
</evidence>
<dbReference type="InParanoid" id="A0A330LHC6"/>